<evidence type="ECO:0000256" key="1">
    <source>
        <dbReference type="SAM" id="MobiDB-lite"/>
    </source>
</evidence>
<gene>
    <name evidence="2" type="ORF">SPHA_41305</name>
</gene>
<keyword evidence="3" id="KW-1185">Reference proteome</keyword>
<dbReference type="PANTHER" id="PTHR40240:SF1">
    <property type="entry name" value="PLEXUS, ISOFORM A"/>
    <property type="match status" value="1"/>
</dbReference>
<feature type="region of interest" description="Disordered" evidence="1">
    <location>
        <begin position="378"/>
        <end position="409"/>
    </location>
</feature>
<sequence>MSNPRSVAGAPCLALHAGKRQRVQMFQHGGCLSVACRCLCVKNNTITTKKEREKTEQPFDHTTPADFDFSLFTARLWTAFEQHNYQLSHQPTMGSRTVCFVCGNLGADSGRVLHTKPRLDKGPYFPFLEDHEPPKGARLAGADGTVDCCRVCHAFLTQQWDTHERNKTPSVKRLYWLKRSDNGQFTGAEMRLQGEYIAQVMGLQYNPGSVESAFNSSSPTVTKSRMMSMAESYPAAAEVALDLSVHKNNGHSSSGRDYRMNNGEQQQQSSGHSNNSNMLTADKCRTSAPPTSTTSSSCTSKYVCFTCGTVQMWITRRFIYACRQPSGDEPYFPFLTRLTTKPGASPLSEKGIAVVCNLCRRSLYQQWKEQDMANIPAENRTYSINKDKSSDLKETTSSRSTERSLPSTPNKEVCYLCGQYMSSSRLLHTLPSKDSRSNSMHFPFIQDLPRPEGAHPLNPDGTVLSCRICFDHLAAQWHMFESQNVKLSQRHFTLAMSHNRGTYTYQASNASNFSTSDGDVSQPLNIQINSGSPVPVVPTGSQGLLAIATPISSSSTNHNNGEVNIRSSISSSSTYNNPFPSSIDARRASIDLKPNLATLNNSLNSSTIVNNTAASIPHPLQRVSNLPKKVCFLCGESCLVSNMHVLCSYPARHDAKVPNGQTSPFFPFLANRDPAPGADTMSDEGTVMSCQFCYHMLLIQWKDYENSKTPGTSNRWLRKYIMKNFICYVCSRSAERTKVCTLQVQKFPFLKDHKFPPGSLIMDNGENVVVCKGCSRSLLRQYAEFERIGLRLELRKYNWIQRPGDEYLDDADSQADEINASVNLEEPDGNSTLHHTADISIAATSTSHWSSSAHPGKSVFKYMLFRTGKYVTCL</sequence>
<feature type="region of interest" description="Disordered" evidence="1">
    <location>
        <begin position="246"/>
        <end position="298"/>
    </location>
</feature>
<reference evidence="2" key="1">
    <citation type="submission" date="2021-01" db="EMBL/GenBank/DDBJ databases">
        <authorList>
            <person name="Li R."/>
            <person name="Bekaert M."/>
        </authorList>
    </citation>
    <scope>NUCLEOTIDE SEQUENCE</scope>
    <source>
        <strain evidence="2">Farmed</strain>
    </source>
</reference>
<feature type="compositionally biased region" description="Low complexity" evidence="1">
    <location>
        <begin position="261"/>
        <end position="277"/>
    </location>
</feature>
<feature type="compositionally biased region" description="Polar residues" evidence="1">
    <location>
        <begin position="556"/>
        <end position="566"/>
    </location>
</feature>
<name>A0A812CLG6_ACAPH</name>
<organism evidence="2 3">
    <name type="scientific">Acanthosepion pharaonis</name>
    <name type="common">Pharaoh cuttlefish</name>
    <name type="synonym">Sepia pharaonis</name>
    <dbReference type="NCBI Taxonomy" id="158019"/>
    <lineage>
        <taxon>Eukaryota</taxon>
        <taxon>Metazoa</taxon>
        <taxon>Spiralia</taxon>
        <taxon>Lophotrochozoa</taxon>
        <taxon>Mollusca</taxon>
        <taxon>Cephalopoda</taxon>
        <taxon>Coleoidea</taxon>
        <taxon>Decapodiformes</taxon>
        <taxon>Sepiida</taxon>
        <taxon>Sepiina</taxon>
        <taxon>Sepiidae</taxon>
        <taxon>Acanthosepion</taxon>
    </lineage>
</organism>
<dbReference type="AlphaFoldDB" id="A0A812CLG6"/>
<feature type="compositionally biased region" description="Low complexity" evidence="1">
    <location>
        <begin position="286"/>
        <end position="298"/>
    </location>
</feature>
<dbReference type="EMBL" id="CAHIKZ030001979">
    <property type="protein sequence ID" value="CAE1278412.1"/>
    <property type="molecule type" value="Genomic_DNA"/>
</dbReference>
<feature type="compositionally biased region" description="Basic and acidic residues" evidence="1">
    <location>
        <begin position="385"/>
        <end position="402"/>
    </location>
</feature>
<accession>A0A812CLG6</accession>
<evidence type="ECO:0000313" key="2">
    <source>
        <dbReference type="EMBL" id="CAE1278412.1"/>
    </source>
</evidence>
<dbReference type="PANTHER" id="PTHR40240">
    <property type="entry name" value="PLEXUS, ISOFORM A"/>
    <property type="match status" value="1"/>
</dbReference>
<comment type="caution">
    <text evidence="2">The sequence shown here is derived from an EMBL/GenBank/DDBJ whole genome shotgun (WGS) entry which is preliminary data.</text>
</comment>
<dbReference type="OrthoDB" id="8744624at2759"/>
<dbReference type="Proteomes" id="UP000597762">
    <property type="component" value="Unassembled WGS sequence"/>
</dbReference>
<feature type="region of interest" description="Disordered" evidence="1">
    <location>
        <begin position="556"/>
        <end position="576"/>
    </location>
</feature>
<protein>
    <submittedName>
        <fullName evidence="2">Uncharacterized protein</fullName>
    </submittedName>
</protein>
<evidence type="ECO:0000313" key="3">
    <source>
        <dbReference type="Proteomes" id="UP000597762"/>
    </source>
</evidence>
<proteinExistence type="predicted"/>